<evidence type="ECO:0000256" key="1">
    <source>
        <dbReference type="SAM" id="MobiDB-lite"/>
    </source>
</evidence>
<proteinExistence type="predicted"/>
<accession>A0A9W8B5M5</accession>
<dbReference type="EMBL" id="JANBQB010000005">
    <property type="protein sequence ID" value="KAJ1985067.1"/>
    <property type="molecule type" value="Genomic_DNA"/>
</dbReference>
<keyword evidence="3" id="KW-1185">Reference proteome</keyword>
<dbReference type="InterPro" id="IPR011990">
    <property type="entry name" value="TPR-like_helical_dom_sf"/>
</dbReference>
<dbReference type="Proteomes" id="UP001151582">
    <property type="component" value="Unassembled WGS sequence"/>
</dbReference>
<dbReference type="AlphaFoldDB" id="A0A9W8B5M5"/>
<name>A0A9W8B5M5_9FUNG</name>
<sequence length="390" mass="44565">MLLARVPPALVHGCLGRLCPRPAAHPLLGIRSSIASSFCPVLAARLGARFKGSKPQAPDLALLKAEGFSYDEEGRVTTSDSYVVTQPYPENRIPDRAAGRHYKRYCFVRKRTERNDRLWKFYAKTRERIGHMYLSSQDYHFLLDRFMFNSKKTWKSYVQYGKVLFRLQVGRYLLPNRVILRQLARDWLDAYYEAELHDSRISEHERMVLFLGKRPHYLIDMTAHDFNRVVHTLAVLGDVKEAIEIIEKDMAVLNYRPDPIAVGQILTACNALEFTKTADYVISQLATWDVPKDHHILTTMVCIHAKAGNMETANDFFNQLVRQKGDPQLAFRALSAGYAKQSEPAKAGQIGKELEQLGMELIPPKSDQPGSQPEPLRLKKKHLYGKKARV</sequence>
<dbReference type="OrthoDB" id="185373at2759"/>
<feature type="region of interest" description="Disordered" evidence="1">
    <location>
        <begin position="360"/>
        <end position="390"/>
    </location>
</feature>
<evidence type="ECO:0000313" key="2">
    <source>
        <dbReference type="EMBL" id="KAJ1985067.1"/>
    </source>
</evidence>
<organism evidence="2 3">
    <name type="scientific">Dimargaris verticillata</name>
    <dbReference type="NCBI Taxonomy" id="2761393"/>
    <lineage>
        <taxon>Eukaryota</taxon>
        <taxon>Fungi</taxon>
        <taxon>Fungi incertae sedis</taxon>
        <taxon>Zoopagomycota</taxon>
        <taxon>Kickxellomycotina</taxon>
        <taxon>Dimargaritomycetes</taxon>
        <taxon>Dimargaritales</taxon>
        <taxon>Dimargaritaceae</taxon>
        <taxon>Dimargaris</taxon>
    </lineage>
</organism>
<dbReference type="Gene3D" id="1.25.40.10">
    <property type="entry name" value="Tetratricopeptide repeat domain"/>
    <property type="match status" value="1"/>
</dbReference>
<evidence type="ECO:0000313" key="3">
    <source>
        <dbReference type="Proteomes" id="UP001151582"/>
    </source>
</evidence>
<feature type="compositionally biased region" description="Basic residues" evidence="1">
    <location>
        <begin position="378"/>
        <end position="390"/>
    </location>
</feature>
<comment type="caution">
    <text evidence="2">The sequence shown here is derived from an EMBL/GenBank/DDBJ whole genome shotgun (WGS) entry which is preliminary data.</text>
</comment>
<dbReference type="PANTHER" id="PTHR46862">
    <property type="entry name" value="OS07G0661900 PROTEIN"/>
    <property type="match status" value="1"/>
</dbReference>
<reference evidence="2" key="1">
    <citation type="submission" date="2022-07" db="EMBL/GenBank/DDBJ databases">
        <title>Phylogenomic reconstructions and comparative analyses of Kickxellomycotina fungi.</title>
        <authorList>
            <person name="Reynolds N.K."/>
            <person name="Stajich J.E."/>
            <person name="Barry K."/>
            <person name="Grigoriev I.V."/>
            <person name="Crous P."/>
            <person name="Smith M.E."/>
        </authorList>
    </citation>
    <scope>NUCLEOTIDE SEQUENCE</scope>
    <source>
        <strain evidence="2">RSA 567</strain>
    </source>
</reference>
<protein>
    <submittedName>
        <fullName evidence="2">Uncharacterized protein</fullName>
    </submittedName>
</protein>
<gene>
    <name evidence="2" type="ORF">H4R34_000244</name>
</gene>
<dbReference type="PANTHER" id="PTHR46862:SF3">
    <property type="entry name" value="OS07G0661900 PROTEIN"/>
    <property type="match status" value="1"/>
</dbReference>